<gene>
    <name evidence="8" type="primary">holA</name>
    <name evidence="8" type="ORF">GOTRE_145_01910</name>
</gene>
<dbReference type="EC" id="2.7.7.7" evidence="1"/>
<organism evidence="8 9">
    <name type="scientific">Gordonia terrae NBRC 100016</name>
    <dbReference type="NCBI Taxonomy" id="1089454"/>
    <lineage>
        <taxon>Bacteria</taxon>
        <taxon>Bacillati</taxon>
        <taxon>Actinomycetota</taxon>
        <taxon>Actinomycetes</taxon>
        <taxon>Mycobacteriales</taxon>
        <taxon>Gordoniaceae</taxon>
        <taxon>Gordonia</taxon>
    </lineage>
</organism>
<comment type="similarity">
    <text evidence="6">Belongs to the DNA polymerase HolA subunit family.</text>
</comment>
<evidence type="ECO:0000256" key="1">
    <source>
        <dbReference type="ARBA" id="ARBA00012417"/>
    </source>
</evidence>
<evidence type="ECO:0000256" key="4">
    <source>
        <dbReference type="ARBA" id="ARBA00022705"/>
    </source>
</evidence>
<protein>
    <recommendedName>
        <fullName evidence="1">DNA-directed DNA polymerase</fullName>
        <ecNumber evidence="1">2.7.7.7</ecNumber>
    </recommendedName>
</protein>
<evidence type="ECO:0000313" key="8">
    <source>
        <dbReference type="EMBL" id="GAB46181.1"/>
    </source>
</evidence>
<name>A0ABQ0HJW2_9ACTN</name>
<evidence type="ECO:0000313" key="9">
    <source>
        <dbReference type="Proteomes" id="UP000004881"/>
    </source>
</evidence>
<dbReference type="NCBIfam" id="TIGR01128">
    <property type="entry name" value="holA"/>
    <property type="match status" value="1"/>
</dbReference>
<keyword evidence="3" id="KW-0548">Nucleotidyltransferase</keyword>
<evidence type="ECO:0000256" key="2">
    <source>
        <dbReference type="ARBA" id="ARBA00022679"/>
    </source>
</evidence>
<keyword evidence="5" id="KW-0239">DNA-directed DNA polymerase</keyword>
<comment type="catalytic activity">
    <reaction evidence="7">
        <text>DNA(n) + a 2'-deoxyribonucleoside 5'-triphosphate = DNA(n+1) + diphosphate</text>
        <dbReference type="Rhea" id="RHEA:22508"/>
        <dbReference type="Rhea" id="RHEA-COMP:17339"/>
        <dbReference type="Rhea" id="RHEA-COMP:17340"/>
        <dbReference type="ChEBI" id="CHEBI:33019"/>
        <dbReference type="ChEBI" id="CHEBI:61560"/>
        <dbReference type="ChEBI" id="CHEBI:173112"/>
        <dbReference type="EC" id="2.7.7.7"/>
    </reaction>
</comment>
<keyword evidence="2" id="KW-0808">Transferase</keyword>
<evidence type="ECO:0000256" key="6">
    <source>
        <dbReference type="ARBA" id="ARBA00034754"/>
    </source>
</evidence>
<dbReference type="Gene3D" id="1.20.272.10">
    <property type="match status" value="1"/>
</dbReference>
<dbReference type="InterPro" id="IPR005790">
    <property type="entry name" value="DNA_polIII_delta"/>
</dbReference>
<evidence type="ECO:0000256" key="3">
    <source>
        <dbReference type="ARBA" id="ARBA00022695"/>
    </source>
</evidence>
<dbReference type="Gene3D" id="3.40.50.300">
    <property type="entry name" value="P-loop containing nucleotide triphosphate hydrolases"/>
    <property type="match status" value="1"/>
</dbReference>
<keyword evidence="4" id="KW-0235">DNA replication</keyword>
<dbReference type="EMBL" id="BAFD01000111">
    <property type="protein sequence ID" value="GAB46181.1"/>
    <property type="molecule type" value="Genomic_DNA"/>
</dbReference>
<dbReference type="InterPro" id="IPR008921">
    <property type="entry name" value="DNA_pol3_clamp-load_cplx_C"/>
</dbReference>
<keyword evidence="9" id="KW-1185">Reference proteome</keyword>
<dbReference type="PANTHER" id="PTHR34388">
    <property type="entry name" value="DNA POLYMERASE III SUBUNIT DELTA"/>
    <property type="match status" value="1"/>
</dbReference>
<proteinExistence type="inferred from homology"/>
<accession>A0ABQ0HJW2</accession>
<sequence>MSCSSGTIVAVTERLHLLLGDDDFLTGRVISAVADAASKAAGTPVPVTRVRAGDVSEHELAELLSPSLFAEERIVVVEAAAEAGKEPAALIAATASSLPEGITLMVVHHGGGRAKSMVPALKKAGAVEHETTAPKWPSERMTFVRNEFRSLGVKVGADVVEQVVEGVGSELRELAAACAQLVADTGGKVDRETVRLYYQGRPEVTGFEVADRAVTGDRAGALESLAWALHHGVPRVLLADALAEAVHAIARIRPMGSINHFDAARELGMPPNRVKNVQAKAKAWDSESIARAVGVVAALNADVKGQAADPDYSLTHAVATVAELRPDGRRRS</sequence>
<reference evidence="8 9" key="1">
    <citation type="submission" date="2012-02" db="EMBL/GenBank/DDBJ databases">
        <title>Whole genome shotgun sequence of Gordonia terrae NBRC 100016.</title>
        <authorList>
            <person name="Takarada H."/>
            <person name="Hosoyama A."/>
            <person name="Tsuchikane K."/>
            <person name="Katsumata H."/>
            <person name="Yamazaki S."/>
            <person name="Fujita N."/>
        </authorList>
    </citation>
    <scope>NUCLEOTIDE SEQUENCE [LARGE SCALE GENOMIC DNA]</scope>
    <source>
        <strain evidence="8 9">NBRC 100016</strain>
    </source>
</reference>
<evidence type="ECO:0000256" key="5">
    <source>
        <dbReference type="ARBA" id="ARBA00022932"/>
    </source>
</evidence>
<comment type="caution">
    <text evidence="8">The sequence shown here is derived from an EMBL/GenBank/DDBJ whole genome shotgun (WGS) entry which is preliminary data.</text>
</comment>
<dbReference type="PANTHER" id="PTHR34388:SF1">
    <property type="entry name" value="DNA POLYMERASE III SUBUNIT DELTA"/>
    <property type="match status" value="1"/>
</dbReference>
<evidence type="ECO:0000256" key="7">
    <source>
        <dbReference type="ARBA" id="ARBA00049244"/>
    </source>
</evidence>
<dbReference type="Proteomes" id="UP000004881">
    <property type="component" value="Unassembled WGS sequence"/>
</dbReference>
<dbReference type="SUPFAM" id="SSF48019">
    <property type="entry name" value="post-AAA+ oligomerization domain-like"/>
    <property type="match status" value="1"/>
</dbReference>
<dbReference type="InterPro" id="IPR027417">
    <property type="entry name" value="P-loop_NTPase"/>
</dbReference>